<geneLocation type="plasmid" evidence="7">
    <name>cbm2613_p</name>
</geneLocation>
<dbReference type="Gene3D" id="3.40.50.2300">
    <property type="match status" value="2"/>
</dbReference>
<organism evidence="5 7">
    <name type="scientific">Cupriavidus taiwanensis</name>
    <dbReference type="NCBI Taxonomy" id="164546"/>
    <lineage>
        <taxon>Bacteria</taxon>
        <taxon>Pseudomonadati</taxon>
        <taxon>Pseudomonadota</taxon>
        <taxon>Betaproteobacteria</taxon>
        <taxon>Burkholderiales</taxon>
        <taxon>Burkholderiaceae</taxon>
        <taxon>Cupriavidus</taxon>
    </lineage>
</organism>
<comment type="similarity">
    <text evidence="2">Belongs to the bacterial solute-binding protein 2 family.</text>
</comment>
<protein>
    <recommendedName>
        <fullName evidence="4">Periplasmic binding protein domain-containing protein</fullName>
    </recommendedName>
</protein>
<feature type="domain" description="Periplasmic binding protein" evidence="4">
    <location>
        <begin position="148"/>
        <end position="297"/>
    </location>
</feature>
<dbReference type="InterPro" id="IPR028082">
    <property type="entry name" value="Peripla_BP_I"/>
</dbReference>
<evidence type="ECO:0000256" key="2">
    <source>
        <dbReference type="ARBA" id="ARBA00007639"/>
    </source>
</evidence>
<geneLocation type="plasmid" evidence="5">
    <name>CBM2613_p</name>
</geneLocation>
<evidence type="ECO:0000259" key="4">
    <source>
        <dbReference type="Pfam" id="PF13407"/>
    </source>
</evidence>
<evidence type="ECO:0000256" key="3">
    <source>
        <dbReference type="ARBA" id="ARBA00022729"/>
    </source>
</evidence>
<dbReference type="Proteomes" id="UP000256952">
    <property type="component" value="Plasmid CBM2613_p"/>
</dbReference>
<dbReference type="GO" id="GO:0030246">
    <property type="term" value="F:carbohydrate binding"/>
    <property type="evidence" value="ECO:0007669"/>
    <property type="project" value="UniProtKB-ARBA"/>
</dbReference>
<keyword evidence="5" id="KW-0614">Plasmid</keyword>
<accession>A0A375EBH0</accession>
<dbReference type="Pfam" id="PF13407">
    <property type="entry name" value="Peripla_BP_4"/>
    <property type="match status" value="1"/>
</dbReference>
<evidence type="ECO:0000313" key="5">
    <source>
        <dbReference type="EMBL" id="SOZ74468.1"/>
    </source>
</evidence>
<evidence type="ECO:0000256" key="1">
    <source>
        <dbReference type="ARBA" id="ARBA00004196"/>
    </source>
</evidence>
<reference evidence="6 7" key="1">
    <citation type="submission" date="2018-01" db="EMBL/GenBank/DDBJ databases">
        <authorList>
            <person name="Gaut B.S."/>
            <person name="Morton B.R."/>
            <person name="Clegg M.T."/>
            <person name="Duvall M.R."/>
        </authorList>
    </citation>
    <scope>NUCLEOTIDE SEQUENCE [LARGE SCALE GENOMIC DNA]</scope>
    <source>
        <strain evidence="6">Cupriavidus taiwanensis STM 8555</strain>
        <plasmid evidence="6">I</plasmid>
        <plasmid evidence="7">Plasmid cbm2613_p</plasmid>
    </source>
</reference>
<reference evidence="5" key="2">
    <citation type="submission" date="2018-01" db="EMBL/GenBank/DDBJ databases">
        <authorList>
            <person name="Clerissi C."/>
        </authorList>
    </citation>
    <scope>NUCLEOTIDE SEQUENCE</scope>
    <source>
        <strain evidence="5">Cupriavidus taiwanensis STM 8556</strain>
        <plasmid evidence="5">CBM2613_p</plasmid>
    </source>
</reference>
<dbReference type="SUPFAM" id="SSF53822">
    <property type="entry name" value="Periplasmic binding protein-like I"/>
    <property type="match status" value="1"/>
</dbReference>
<dbReference type="AlphaFoldDB" id="A0A375EBH0"/>
<name>A0A375EBH0_9BURK</name>
<proteinExistence type="inferred from homology"/>
<geneLocation type="plasmid" evidence="6">
    <name>I</name>
</geneLocation>
<evidence type="ECO:0000313" key="7">
    <source>
        <dbReference type="Proteomes" id="UP000256952"/>
    </source>
</evidence>
<keyword evidence="3" id="KW-0732">Signal</keyword>
<gene>
    <name evidence="6" type="ORF">CBM2612_P0078</name>
    <name evidence="5" type="ORF">CBM2613_P20034</name>
</gene>
<sequence length="369" mass="41582">MNRREMLRAGAYAGLINMTHSTHAFERRPQVVFLNPGESAERGTGQHWQLVSSFMGMAAMTFNMQLEVLYAERDHLLMQRQAEEVARRSFPPDYVIIVNEKMAAQQMLKVLAHSPSKILVIHNDLTSEQRQYVGNEREKISNWIGTLTANAELGGFRLMEFLYQRLGRREVNVIGITGDPNTPVSLERAAGVAAFLNQTANGRICQLVFSDWSRADSHQKARVLLARYPEANVIWAANDTMALGALDAVKLNNAHVQVGGMGALKEALESVIDGGLAGIVAGDYFIGAWAMVLLYDYHWGKDFAKHGGPRLKLDYLGIIERTNARRFADVVFRRIEAFDVRPYSKHLNQREGSYDFDLKHLFKTTTRNL</sequence>
<dbReference type="PANTHER" id="PTHR46847">
    <property type="entry name" value="D-ALLOSE-BINDING PERIPLASMIC PROTEIN-RELATED"/>
    <property type="match status" value="1"/>
</dbReference>
<dbReference type="EMBL" id="LT984809">
    <property type="protein sequence ID" value="SPD48733.1"/>
    <property type="molecule type" value="Genomic_DNA"/>
</dbReference>
<dbReference type="InterPro" id="IPR025997">
    <property type="entry name" value="SBP_2_dom"/>
</dbReference>
<comment type="subcellular location">
    <subcellularLocation>
        <location evidence="1">Cell envelope</location>
    </subcellularLocation>
</comment>
<dbReference type="EMBL" id="LT976981">
    <property type="protein sequence ID" value="SOZ74468.1"/>
    <property type="molecule type" value="Genomic_DNA"/>
</dbReference>
<dbReference type="PANTHER" id="PTHR46847:SF2">
    <property type="entry name" value="ABC TRANSPORTER SUGAR-BINDING PROTEIN"/>
    <property type="match status" value="1"/>
</dbReference>
<evidence type="ECO:0000313" key="6">
    <source>
        <dbReference type="EMBL" id="SPD48733.1"/>
    </source>
</evidence>
<dbReference type="GO" id="GO:0030313">
    <property type="term" value="C:cell envelope"/>
    <property type="evidence" value="ECO:0007669"/>
    <property type="project" value="UniProtKB-SubCell"/>
</dbReference>
<dbReference type="CDD" id="cd06324">
    <property type="entry name" value="PBP1_ABC_sugar_binding-like"/>
    <property type="match status" value="1"/>
</dbReference>